<organism evidence="1">
    <name type="scientific">gut metagenome</name>
    <dbReference type="NCBI Taxonomy" id="749906"/>
    <lineage>
        <taxon>unclassified sequences</taxon>
        <taxon>metagenomes</taxon>
        <taxon>organismal metagenomes</taxon>
    </lineage>
</organism>
<evidence type="ECO:0000313" key="1">
    <source>
        <dbReference type="EMBL" id="EJX02233.1"/>
    </source>
</evidence>
<sequence>MQQHAIAETLAYLKELARNNRKDWFDAHRERYDAVRADFETIAAELIEGIGSFDPTIAGLPVQSTLYRFHRDTRFSLDKSPYKRHLGCYISARGKKSPHGGYYLHLEPGNCMVGGGAYCLDGPVLKAVRQGIVDRLDSFRAIVEAPDFRQLFPVIGEDHLKTLPKGFDRDFPFPQYLRPRNYAVLHPLPDAFFDDASWMDEVLRIFRVMKPFLDFVNEDIDDCL</sequence>
<reference evidence="1" key="1">
    <citation type="journal article" date="2012" name="PLoS ONE">
        <title>Gene sets for utilization of primary and secondary nutrition supplies in the distal gut of endangered iberian lynx.</title>
        <authorList>
            <person name="Alcaide M."/>
            <person name="Messina E."/>
            <person name="Richter M."/>
            <person name="Bargiela R."/>
            <person name="Peplies J."/>
            <person name="Huws S.A."/>
            <person name="Newbold C.J."/>
            <person name="Golyshin P.N."/>
            <person name="Simon M.A."/>
            <person name="Lopez G."/>
            <person name="Yakimov M.M."/>
            <person name="Ferrer M."/>
        </authorList>
    </citation>
    <scope>NUCLEOTIDE SEQUENCE</scope>
</reference>
<dbReference type="PANTHER" id="PTHR36452:SF1">
    <property type="entry name" value="DUF2461 DOMAIN-CONTAINING PROTEIN"/>
    <property type="match status" value="1"/>
</dbReference>
<name>J9GJM3_9ZZZZ</name>
<dbReference type="PIRSF" id="PIRSF028451">
    <property type="entry name" value="UCP028451"/>
    <property type="match status" value="1"/>
</dbReference>
<dbReference type="InterPro" id="IPR012808">
    <property type="entry name" value="CHP02453"/>
</dbReference>
<dbReference type="Pfam" id="PF09365">
    <property type="entry name" value="DUF2461"/>
    <property type="match status" value="1"/>
</dbReference>
<dbReference type="PANTHER" id="PTHR36452">
    <property type="entry name" value="CHROMOSOME 12, WHOLE GENOME SHOTGUN SEQUENCE"/>
    <property type="match status" value="1"/>
</dbReference>
<gene>
    <name evidence="1" type="ORF">EVA_09661</name>
</gene>
<dbReference type="EMBL" id="AMCI01002632">
    <property type="protein sequence ID" value="EJX02233.1"/>
    <property type="molecule type" value="Genomic_DNA"/>
</dbReference>
<accession>J9GJM3</accession>
<comment type="caution">
    <text evidence="1">The sequence shown here is derived from an EMBL/GenBank/DDBJ whole genome shotgun (WGS) entry which is preliminary data.</text>
</comment>
<protein>
    <submittedName>
        <fullName evidence="1">Uncharacterized conserved protein UCP028451</fullName>
    </submittedName>
</protein>
<dbReference type="InterPro" id="IPR015996">
    <property type="entry name" value="UCP028451"/>
</dbReference>
<dbReference type="AlphaFoldDB" id="J9GJM3"/>
<dbReference type="NCBIfam" id="TIGR02453">
    <property type="entry name" value="TIGR02453 family protein"/>
    <property type="match status" value="1"/>
</dbReference>
<proteinExistence type="predicted"/>